<keyword evidence="12" id="KW-1185">Reference proteome</keyword>
<dbReference type="InterPro" id="IPR002410">
    <property type="entry name" value="Peptidase_S33"/>
</dbReference>
<dbReference type="PANTHER" id="PTHR43722:SF1">
    <property type="entry name" value="PROLINE IMINOPEPTIDASE"/>
    <property type="match status" value="1"/>
</dbReference>
<keyword evidence="6" id="KW-0963">Cytoplasm</keyword>
<evidence type="ECO:0000256" key="1">
    <source>
        <dbReference type="ARBA" id="ARBA00001585"/>
    </source>
</evidence>
<dbReference type="InterPro" id="IPR000073">
    <property type="entry name" value="AB_hydrolase_1"/>
</dbReference>
<evidence type="ECO:0000256" key="7">
    <source>
        <dbReference type="ARBA" id="ARBA00022670"/>
    </source>
</evidence>
<keyword evidence="7" id="KW-0645">Protease</keyword>
<dbReference type="EC" id="3.4.11.5" evidence="4"/>
<evidence type="ECO:0000259" key="10">
    <source>
        <dbReference type="Pfam" id="PF00561"/>
    </source>
</evidence>
<comment type="caution">
    <text evidence="11">The sequence shown here is derived from an EMBL/GenBank/DDBJ whole genome shotgun (WGS) entry which is preliminary data.</text>
</comment>
<dbReference type="GO" id="GO:0006508">
    <property type="term" value="P:proteolysis"/>
    <property type="evidence" value="ECO:0007669"/>
    <property type="project" value="UniProtKB-KW"/>
</dbReference>
<evidence type="ECO:0000256" key="5">
    <source>
        <dbReference type="ARBA" id="ARBA00022438"/>
    </source>
</evidence>
<dbReference type="InterPro" id="IPR029058">
    <property type="entry name" value="AB_hydrolase_fold"/>
</dbReference>
<gene>
    <name evidence="11" type="ORF">JF922_22230</name>
</gene>
<dbReference type="Proteomes" id="UP000612893">
    <property type="component" value="Unassembled WGS sequence"/>
</dbReference>
<dbReference type="EMBL" id="JAEKNR010000217">
    <property type="protein sequence ID" value="MBJ7600775.1"/>
    <property type="molecule type" value="Genomic_DNA"/>
</dbReference>
<dbReference type="InterPro" id="IPR005944">
    <property type="entry name" value="Pro_iminopeptidase"/>
</dbReference>
<protein>
    <recommendedName>
        <fullName evidence="4">prolyl aminopeptidase</fullName>
        <ecNumber evidence="4">3.4.11.5</ecNumber>
    </recommendedName>
    <alternativeName>
        <fullName evidence="9">Prolyl aminopeptidase</fullName>
    </alternativeName>
</protein>
<evidence type="ECO:0000256" key="4">
    <source>
        <dbReference type="ARBA" id="ARBA00012568"/>
    </source>
</evidence>
<sequence length="161" mass="17914">MITADDGVSLWTASSGMGPDLALAHGGPGLWDYLEPLAIELEPCATVHRWDQRGCGRSEDRGPYTVDRFVADMDAVRAASAADRWIVGGHSWGAVLALVYALRHPDRALGVLYIAGTGLAWARWRPLHHVEAKRRLGSRRWAQLNDMTDEREATRLRWSID</sequence>
<evidence type="ECO:0000256" key="8">
    <source>
        <dbReference type="ARBA" id="ARBA00022801"/>
    </source>
</evidence>
<comment type="similarity">
    <text evidence="3">Belongs to the peptidase S33 family.</text>
</comment>
<dbReference type="PRINTS" id="PR00793">
    <property type="entry name" value="PROAMNOPTASE"/>
</dbReference>
<evidence type="ECO:0000313" key="12">
    <source>
        <dbReference type="Proteomes" id="UP000612893"/>
    </source>
</evidence>
<proteinExistence type="inferred from homology"/>
<evidence type="ECO:0000313" key="11">
    <source>
        <dbReference type="EMBL" id="MBJ7600775.1"/>
    </source>
</evidence>
<feature type="domain" description="AB hydrolase-1" evidence="10">
    <location>
        <begin position="23"/>
        <end position="122"/>
    </location>
</feature>
<evidence type="ECO:0000256" key="9">
    <source>
        <dbReference type="ARBA" id="ARBA00029605"/>
    </source>
</evidence>
<accession>A0A934K9H5</accession>
<organism evidence="11 12">
    <name type="scientific">Candidatus Nephthysia bennettiae</name>
    <dbReference type="NCBI Taxonomy" id="3127016"/>
    <lineage>
        <taxon>Bacteria</taxon>
        <taxon>Bacillati</taxon>
        <taxon>Candidatus Dormiibacterota</taxon>
        <taxon>Candidatus Dormibacteria</taxon>
        <taxon>Candidatus Dormibacterales</taxon>
        <taxon>Candidatus Dormibacteraceae</taxon>
        <taxon>Candidatus Nephthysia</taxon>
    </lineage>
</organism>
<dbReference type="GO" id="GO:0004177">
    <property type="term" value="F:aminopeptidase activity"/>
    <property type="evidence" value="ECO:0007669"/>
    <property type="project" value="UniProtKB-KW"/>
</dbReference>
<keyword evidence="8 11" id="KW-0378">Hydrolase</keyword>
<evidence type="ECO:0000256" key="6">
    <source>
        <dbReference type="ARBA" id="ARBA00022490"/>
    </source>
</evidence>
<dbReference type="Gene3D" id="3.40.50.1820">
    <property type="entry name" value="alpha/beta hydrolase"/>
    <property type="match status" value="1"/>
</dbReference>
<dbReference type="SUPFAM" id="SSF53474">
    <property type="entry name" value="alpha/beta-Hydrolases"/>
    <property type="match status" value="1"/>
</dbReference>
<dbReference type="AlphaFoldDB" id="A0A934K9H5"/>
<dbReference type="RefSeq" id="WP_338204736.1">
    <property type="nucleotide sequence ID" value="NZ_JAEKNR010000217.1"/>
</dbReference>
<evidence type="ECO:0000256" key="2">
    <source>
        <dbReference type="ARBA" id="ARBA00004496"/>
    </source>
</evidence>
<evidence type="ECO:0000256" key="3">
    <source>
        <dbReference type="ARBA" id="ARBA00010088"/>
    </source>
</evidence>
<dbReference type="Pfam" id="PF00561">
    <property type="entry name" value="Abhydrolase_1"/>
    <property type="match status" value="1"/>
</dbReference>
<comment type="catalytic activity">
    <reaction evidence="1">
        <text>Release of N-terminal proline from a peptide.</text>
        <dbReference type="EC" id="3.4.11.5"/>
    </reaction>
</comment>
<reference evidence="11" key="1">
    <citation type="submission" date="2020-10" db="EMBL/GenBank/DDBJ databases">
        <title>Ca. Dormibacterota MAGs.</title>
        <authorList>
            <person name="Montgomery K."/>
        </authorList>
    </citation>
    <scope>NUCLEOTIDE SEQUENCE [LARGE SCALE GENOMIC DNA]</scope>
    <source>
        <strain evidence="11">SC8812_S17_10</strain>
    </source>
</reference>
<dbReference type="PANTHER" id="PTHR43722">
    <property type="entry name" value="PROLINE IMINOPEPTIDASE"/>
    <property type="match status" value="1"/>
</dbReference>
<comment type="subcellular location">
    <subcellularLocation>
        <location evidence="2">Cytoplasm</location>
    </subcellularLocation>
</comment>
<keyword evidence="5" id="KW-0031">Aminopeptidase</keyword>
<name>A0A934K9H5_9BACT</name>
<dbReference type="GO" id="GO:0005737">
    <property type="term" value="C:cytoplasm"/>
    <property type="evidence" value="ECO:0007669"/>
    <property type="project" value="UniProtKB-SubCell"/>
</dbReference>